<dbReference type="InterPro" id="IPR008929">
    <property type="entry name" value="Chondroitin_lyas"/>
</dbReference>
<evidence type="ECO:0000256" key="3">
    <source>
        <dbReference type="ARBA" id="ARBA00022764"/>
    </source>
</evidence>
<dbReference type="STRING" id="1423790.BN53_00060"/>
<dbReference type="InterPro" id="IPR031680">
    <property type="entry name" value="Hepar_II_III_N"/>
</dbReference>
<dbReference type="GO" id="GO:0042597">
    <property type="term" value="C:periplasmic space"/>
    <property type="evidence" value="ECO:0007669"/>
    <property type="project" value="UniProtKB-SubCell"/>
</dbReference>
<evidence type="ECO:0000256" key="2">
    <source>
        <dbReference type="ARBA" id="ARBA00022729"/>
    </source>
</evidence>
<proteinExistence type="predicted"/>
<reference evidence="7 8" key="1">
    <citation type="submission" date="2012-06" db="EMBL/GenBank/DDBJ databases">
        <title>Draft Genome Sequence of Lactobacillus pasteurii CRBIP 24.76T.</title>
        <authorList>
            <person name="Cousin S."/>
            <person name="Bouchier C."/>
            <person name="Loux V."/>
            <person name="Ma L."/>
            <person name="Creno S."/>
            <person name="Bizet C."/>
            <person name="Clermont D."/>
        </authorList>
    </citation>
    <scope>NUCLEOTIDE SEQUENCE [LARGE SCALE GENOMIC DNA]</scope>
    <source>
        <strain evidence="8">CRBIP 24.76T</strain>
    </source>
</reference>
<dbReference type="eggNOG" id="COG5360">
    <property type="taxonomic scope" value="Bacteria"/>
</dbReference>
<keyword evidence="4" id="KW-0456">Lyase</keyword>
<comment type="caution">
    <text evidence="7">The sequence shown here is derived from an EMBL/GenBank/DDBJ whole genome shotgun (WGS) entry which is preliminary data.</text>
</comment>
<protein>
    <submittedName>
        <fullName evidence="7">Heparinase II/III-like protein</fullName>
    </submittedName>
</protein>
<dbReference type="Pfam" id="PF07940">
    <property type="entry name" value="Hepar_II_III_C"/>
    <property type="match status" value="1"/>
</dbReference>
<feature type="domain" description="Heparinase II/III-like C-terminal" evidence="5">
    <location>
        <begin position="349"/>
        <end position="549"/>
    </location>
</feature>
<dbReference type="GO" id="GO:0016829">
    <property type="term" value="F:lyase activity"/>
    <property type="evidence" value="ECO:0007669"/>
    <property type="project" value="UniProtKB-KW"/>
</dbReference>
<dbReference type="EMBL" id="CAKD01000005">
    <property type="protein sequence ID" value="CCI84515.1"/>
    <property type="molecule type" value="Genomic_DNA"/>
</dbReference>
<keyword evidence="2" id="KW-0732">Signal</keyword>
<dbReference type="OrthoDB" id="7335480at2"/>
<dbReference type="Proteomes" id="UP000009311">
    <property type="component" value="Unassembled WGS sequence"/>
</dbReference>
<dbReference type="PANTHER" id="PTHR39210">
    <property type="entry name" value="HEPARIN-SULFATE LYASE"/>
    <property type="match status" value="1"/>
</dbReference>
<evidence type="ECO:0000313" key="8">
    <source>
        <dbReference type="Proteomes" id="UP000009311"/>
    </source>
</evidence>
<dbReference type="Gene3D" id="2.70.98.70">
    <property type="match status" value="1"/>
</dbReference>
<comment type="subcellular location">
    <subcellularLocation>
        <location evidence="1">Periplasm</location>
    </subcellularLocation>
</comment>
<dbReference type="AlphaFoldDB" id="I7JXD3"/>
<organism evidence="7 8">
    <name type="scientific">Lactobacillus pasteurii DSM 23907 = CRBIP 24.76</name>
    <dbReference type="NCBI Taxonomy" id="1423790"/>
    <lineage>
        <taxon>Bacteria</taxon>
        <taxon>Bacillati</taxon>
        <taxon>Bacillota</taxon>
        <taxon>Bacilli</taxon>
        <taxon>Lactobacillales</taxon>
        <taxon>Lactobacillaceae</taxon>
        <taxon>Lactobacillus</taxon>
    </lineage>
</organism>
<evidence type="ECO:0000256" key="1">
    <source>
        <dbReference type="ARBA" id="ARBA00004418"/>
    </source>
</evidence>
<gene>
    <name evidence="7" type="ORF">BN53_00060</name>
</gene>
<evidence type="ECO:0000313" key="7">
    <source>
        <dbReference type="EMBL" id="CCI84515.1"/>
    </source>
</evidence>
<keyword evidence="8" id="KW-1185">Reference proteome</keyword>
<name>I7JXD3_9LACO</name>
<evidence type="ECO:0000259" key="5">
    <source>
        <dbReference type="Pfam" id="PF07940"/>
    </source>
</evidence>
<dbReference type="PANTHER" id="PTHR39210:SF1">
    <property type="entry name" value="HEPARIN-SULFATE LYASE"/>
    <property type="match status" value="1"/>
</dbReference>
<keyword evidence="3" id="KW-0574">Periplasm</keyword>
<sequence>MINLIHLKQQIDHRISLLNPDSYSTLIPKDEQSKFISEANLLLNHDFKFDRRWDMERCTKIYHLDQLNFETIKNDDPEWNFMLNRMDWLNYLFLAGVLTNNSKYFVKAKELILTWINQHPIIINQNSTRTLDTGIRLVNWINCLTYLSWSNQITDAELEKISSSIEKQILYLKENYVPKYQLSNWGSIQVCGILITLPFIYKDFENNDLYQWALNELKLQLNLQVLDDGMDWEQSPMYHVELLLALQHLLFFKPNKIIENLVLPIIKKMSNTLQQIVTPKKLLPNFGDSDQVSPNDILANSAYLLKDEQINYFGEFSYEDLIYIGQNFLEYKKIGKRKPTNLNYLGFSSGNFALRSNWQIDSNYLFFNNGSMGSGHAHSDNLHLSIYGKGEPIFVDSGRYTYREDHPTRILLKSMQAHNSVLIDNYEPAKPNSSWDFDSYYKVLPTFYNTKESIHYLEGSVVGNNPLEIWTRKVIMLECGVWIISDEVSISGNHEINQLWHLYPSTDYNDDIIKTPNSSWKFIHSESIELTDFPFSPKYNEIEQSKMITLKKSFTDNVSLSTILASTDLKIEKIPILQNFDRPVKEETAEGWKIITPSHEYCIAIFHQEVFTGKKIFSIDDTPFHHQAFATIDHTPLALKN</sequence>
<dbReference type="Gene3D" id="1.50.10.100">
    <property type="entry name" value="Chondroitin AC/alginate lyase"/>
    <property type="match status" value="1"/>
</dbReference>
<evidence type="ECO:0000259" key="6">
    <source>
        <dbReference type="Pfam" id="PF16889"/>
    </source>
</evidence>
<dbReference type="InterPro" id="IPR012480">
    <property type="entry name" value="Hepar_II_III_C"/>
</dbReference>
<dbReference type="RefSeq" id="WP_009559066.1">
    <property type="nucleotide sequence ID" value="NZ_AYZN01000005.1"/>
</dbReference>
<dbReference type="SUPFAM" id="SSF48230">
    <property type="entry name" value="Chondroitin AC/alginate lyase"/>
    <property type="match status" value="1"/>
</dbReference>
<evidence type="ECO:0000256" key="4">
    <source>
        <dbReference type="ARBA" id="ARBA00023239"/>
    </source>
</evidence>
<accession>I7JXD3</accession>
<feature type="domain" description="Heparin-sulfate lyase N-terminal" evidence="6">
    <location>
        <begin position="30"/>
        <end position="301"/>
    </location>
</feature>
<dbReference type="Pfam" id="PF16889">
    <property type="entry name" value="Hepar_II_III_N"/>
    <property type="match status" value="1"/>
</dbReference>